<comment type="similarity">
    <text evidence="1">Belongs to the UPF0749 family.</text>
</comment>
<keyword evidence="2" id="KW-0175">Coiled coil</keyword>
<dbReference type="PANTHER" id="PTHR37313">
    <property type="entry name" value="UPF0749 PROTEIN RV1825"/>
    <property type="match status" value="1"/>
</dbReference>
<dbReference type="PANTHER" id="PTHR37313:SF2">
    <property type="entry name" value="UPF0749 PROTEIN YLXX"/>
    <property type="match status" value="1"/>
</dbReference>
<evidence type="ECO:0000313" key="4">
    <source>
        <dbReference type="EMBL" id="KAA9025959.1"/>
    </source>
</evidence>
<comment type="caution">
    <text evidence="4">The sequence shown here is derived from an EMBL/GenBank/DDBJ whole genome shotgun (WGS) entry which is preliminary data.</text>
</comment>
<keyword evidence="3" id="KW-1133">Transmembrane helix</keyword>
<dbReference type="Pfam" id="PF05949">
    <property type="entry name" value="DUF881"/>
    <property type="match status" value="1"/>
</dbReference>
<dbReference type="RefSeq" id="WP_150439610.1">
    <property type="nucleotide sequence ID" value="NZ_VYKL01000015.1"/>
</dbReference>
<reference evidence="4 5" key="1">
    <citation type="submission" date="2019-09" db="EMBL/GenBank/DDBJ databases">
        <title>Whole genome sequences of isolates from the Mars Exploration Rovers.</title>
        <authorList>
            <person name="Seuylemezian A."/>
            <person name="Vaishampayan P."/>
        </authorList>
    </citation>
    <scope>NUCLEOTIDE SEQUENCE [LARGE SCALE GENOMIC DNA]</scope>
    <source>
        <strain evidence="4 5">MER_TA_151</strain>
    </source>
</reference>
<dbReference type="InterPro" id="IPR010273">
    <property type="entry name" value="DUF881"/>
</dbReference>
<evidence type="ECO:0000256" key="3">
    <source>
        <dbReference type="SAM" id="Phobius"/>
    </source>
</evidence>
<dbReference type="Proteomes" id="UP000326671">
    <property type="component" value="Unassembled WGS sequence"/>
</dbReference>
<dbReference type="OrthoDB" id="2439649at2"/>
<keyword evidence="5" id="KW-1185">Reference proteome</keyword>
<keyword evidence="3" id="KW-0472">Membrane</keyword>
<name>A0A5J5HTV4_9BACI</name>
<gene>
    <name evidence="4" type="ORF">F4V44_08745</name>
</gene>
<evidence type="ECO:0000256" key="1">
    <source>
        <dbReference type="ARBA" id="ARBA00009108"/>
    </source>
</evidence>
<feature type="coiled-coil region" evidence="2">
    <location>
        <begin position="52"/>
        <end position="91"/>
    </location>
</feature>
<evidence type="ECO:0000256" key="2">
    <source>
        <dbReference type="SAM" id="Coils"/>
    </source>
</evidence>
<dbReference type="AlphaFoldDB" id="A0A5J5HTV4"/>
<accession>A0A5J5HTV4</accession>
<dbReference type="EMBL" id="VYKL01000015">
    <property type="protein sequence ID" value="KAA9025959.1"/>
    <property type="molecule type" value="Genomic_DNA"/>
</dbReference>
<organism evidence="4 5">
    <name type="scientific">Niallia endozanthoxylica</name>
    <dbReference type="NCBI Taxonomy" id="2036016"/>
    <lineage>
        <taxon>Bacteria</taxon>
        <taxon>Bacillati</taxon>
        <taxon>Bacillota</taxon>
        <taxon>Bacilli</taxon>
        <taxon>Bacillales</taxon>
        <taxon>Bacillaceae</taxon>
        <taxon>Niallia</taxon>
    </lineage>
</organism>
<feature type="transmembrane region" description="Helical" evidence="3">
    <location>
        <begin position="6"/>
        <end position="24"/>
    </location>
</feature>
<dbReference type="Gene3D" id="3.30.70.1880">
    <property type="entry name" value="Protein of unknown function DUF881"/>
    <property type="match status" value="1"/>
</dbReference>
<keyword evidence="3" id="KW-0812">Transmembrane</keyword>
<protein>
    <submittedName>
        <fullName evidence="4">DUF881 domain-containing protein</fullName>
    </submittedName>
</protein>
<sequence>MGQKSYLSMTMITLIIGFMVAVQYQNVKEPVVRDTRDTSQLREDLVKEKELYLSLIREIRSNEEKLEKYETERSQSKEQILKETLNELKAEAGLFEVEGPGVVINIEHVNEDLLLGEEVSPISTYLIKKLVNELNQYGANHISIAGQRLINSSMIRNINGQTKVDGYSLDNLPIEVKIVVNNMEAAEKLRNRMQVSSSAEEFFIDNFRLTISESKSNITIPAYQESIRIRHMELAETEKGG</sequence>
<proteinExistence type="inferred from homology"/>
<evidence type="ECO:0000313" key="5">
    <source>
        <dbReference type="Proteomes" id="UP000326671"/>
    </source>
</evidence>